<dbReference type="InterPro" id="IPR029063">
    <property type="entry name" value="SAM-dependent_MTases_sf"/>
</dbReference>
<dbReference type="SMART" id="SM00487">
    <property type="entry name" value="DEXDc"/>
    <property type="match status" value="1"/>
</dbReference>
<evidence type="ECO:0000256" key="10">
    <source>
        <dbReference type="ARBA" id="ARBA00022741"/>
    </source>
</evidence>
<evidence type="ECO:0000256" key="5">
    <source>
        <dbReference type="ARBA" id="ARBA00022515"/>
    </source>
</evidence>
<dbReference type="PROSITE" id="PS51194">
    <property type="entry name" value="HELICASE_CTER"/>
    <property type="match status" value="1"/>
</dbReference>
<evidence type="ECO:0000256" key="1">
    <source>
        <dbReference type="ARBA" id="ARBA00001966"/>
    </source>
</evidence>
<evidence type="ECO:0000256" key="18">
    <source>
        <dbReference type="ARBA" id="ARBA00023157"/>
    </source>
</evidence>
<dbReference type="PRINTS" id="PR00508">
    <property type="entry name" value="S21N4MTFRASE"/>
</dbReference>
<dbReference type="GO" id="GO:0006269">
    <property type="term" value="P:DNA replication, synthesis of primer"/>
    <property type="evidence" value="ECO:0007669"/>
    <property type="project" value="UniProtKB-KW"/>
</dbReference>
<feature type="domain" description="4Fe-4S Wbl-type" evidence="26">
    <location>
        <begin position="32"/>
        <end position="89"/>
    </location>
</feature>
<dbReference type="InterPro" id="IPR001650">
    <property type="entry name" value="Helicase_C-like"/>
</dbReference>
<protein>
    <recommendedName>
        <fullName evidence="21">DNA 5'-3' helicase</fullName>
        <ecNumber evidence="21">5.6.2.3</ecNumber>
    </recommendedName>
</protein>
<dbReference type="EC" id="5.6.2.3" evidence="21"/>
<keyword evidence="14" id="KW-0408">Iron</keyword>
<evidence type="ECO:0000259" key="24">
    <source>
        <dbReference type="PROSITE" id="PS51194"/>
    </source>
</evidence>
<comment type="similarity">
    <text evidence="2">Belongs to the WhiB family.</text>
</comment>
<evidence type="ECO:0000313" key="28">
    <source>
        <dbReference type="Proteomes" id="UP001187531"/>
    </source>
</evidence>
<dbReference type="Pfam" id="PF00271">
    <property type="entry name" value="Helicase_C"/>
    <property type="match status" value="1"/>
</dbReference>
<evidence type="ECO:0000256" key="3">
    <source>
        <dbReference type="ARBA" id="ARBA00008428"/>
    </source>
</evidence>
<dbReference type="InterPro" id="IPR003482">
    <property type="entry name" value="Whib"/>
</dbReference>
<evidence type="ECO:0000256" key="19">
    <source>
        <dbReference type="ARBA" id="ARBA00023163"/>
    </source>
</evidence>
<comment type="cofactor">
    <cofactor evidence="1">
        <name>[4Fe-4S] cluster</name>
        <dbReference type="ChEBI" id="CHEBI:49883"/>
    </cofactor>
</comment>
<dbReference type="SUPFAM" id="SSF53335">
    <property type="entry name" value="S-adenosyl-L-methionine-dependent methyltransferases"/>
    <property type="match status" value="1"/>
</dbReference>
<keyword evidence="19" id="KW-0804">Transcription</keyword>
<keyword evidence="7" id="KW-0808">Transferase</keyword>
<dbReference type="InterPro" id="IPR007693">
    <property type="entry name" value="DNA_helicase_DnaB-like_N"/>
</dbReference>
<dbReference type="GO" id="GO:0005829">
    <property type="term" value="C:cytosol"/>
    <property type="evidence" value="ECO:0007669"/>
    <property type="project" value="TreeGrafter"/>
</dbReference>
<keyword evidence="4" id="KW-0004">4Fe-4S</keyword>
<dbReference type="Pfam" id="PF00772">
    <property type="entry name" value="DnaB"/>
    <property type="match status" value="1"/>
</dbReference>
<dbReference type="InterPro" id="IPR036185">
    <property type="entry name" value="DNA_heli_DnaB-like_N_sf"/>
</dbReference>
<keyword evidence="9" id="KW-0479">Metal-binding</keyword>
<dbReference type="GO" id="GO:0032259">
    <property type="term" value="P:methylation"/>
    <property type="evidence" value="ECO:0007669"/>
    <property type="project" value="UniProtKB-KW"/>
</dbReference>
<dbReference type="GO" id="GO:0043139">
    <property type="term" value="F:5'-3' DNA helicase activity"/>
    <property type="evidence" value="ECO:0007669"/>
    <property type="project" value="UniProtKB-EC"/>
</dbReference>
<evidence type="ECO:0000256" key="4">
    <source>
        <dbReference type="ARBA" id="ARBA00022485"/>
    </source>
</evidence>
<feature type="domain" description="Helicase C-terminal" evidence="24">
    <location>
        <begin position="856"/>
        <end position="1003"/>
    </location>
</feature>
<evidence type="ECO:0000256" key="16">
    <source>
        <dbReference type="ARBA" id="ARBA00023015"/>
    </source>
</evidence>
<dbReference type="GO" id="GO:0008170">
    <property type="term" value="F:N-methyltransferase activity"/>
    <property type="evidence" value="ECO:0007669"/>
    <property type="project" value="InterPro"/>
</dbReference>
<dbReference type="SUPFAM" id="SSF52540">
    <property type="entry name" value="P-loop containing nucleoside triphosphate hydrolases"/>
    <property type="match status" value="3"/>
</dbReference>
<keyword evidence="16" id="KW-0805">Transcription regulation</keyword>
<evidence type="ECO:0000259" key="26">
    <source>
        <dbReference type="PROSITE" id="PS51674"/>
    </source>
</evidence>
<evidence type="ECO:0000313" key="27">
    <source>
        <dbReference type="EMBL" id="KAK2701930.1"/>
    </source>
</evidence>
<name>A0AA88H5A0_ARTSF</name>
<reference evidence="27" key="1">
    <citation type="submission" date="2023-07" db="EMBL/GenBank/DDBJ databases">
        <title>Chromosome-level genome assembly of Artemia franciscana.</title>
        <authorList>
            <person name="Jo E."/>
        </authorList>
    </citation>
    <scope>NUCLEOTIDE SEQUENCE</scope>
    <source>
        <tissue evidence="27">Whole body</tissue>
    </source>
</reference>
<evidence type="ECO:0000256" key="12">
    <source>
        <dbReference type="ARBA" id="ARBA00022806"/>
    </source>
</evidence>
<keyword evidence="15" id="KW-0411">Iron-sulfur</keyword>
<feature type="region of interest" description="Disordered" evidence="23">
    <location>
        <begin position="1744"/>
        <end position="1773"/>
    </location>
</feature>
<keyword evidence="11" id="KW-0378">Hydrolase</keyword>
<keyword evidence="5" id="KW-0639">Primosome</keyword>
<keyword evidence="6" id="KW-0489">Methyltransferase</keyword>
<feature type="domain" description="SF4 helicase" evidence="25">
    <location>
        <begin position="1558"/>
        <end position="1760"/>
    </location>
</feature>
<evidence type="ECO:0000256" key="6">
    <source>
        <dbReference type="ARBA" id="ARBA00022603"/>
    </source>
</evidence>
<dbReference type="Gene3D" id="3.40.50.150">
    <property type="entry name" value="Vaccinia Virus protein VP39"/>
    <property type="match status" value="1"/>
</dbReference>
<dbReference type="GO" id="GO:0005524">
    <property type="term" value="F:ATP binding"/>
    <property type="evidence" value="ECO:0007669"/>
    <property type="project" value="UniProtKB-KW"/>
</dbReference>
<evidence type="ECO:0000256" key="23">
    <source>
        <dbReference type="SAM" id="MobiDB-lite"/>
    </source>
</evidence>
<evidence type="ECO:0000256" key="14">
    <source>
        <dbReference type="ARBA" id="ARBA00023004"/>
    </source>
</evidence>
<gene>
    <name evidence="27" type="ORF">QYM36_019431</name>
</gene>
<dbReference type="InterPro" id="IPR007694">
    <property type="entry name" value="DNA_helicase_DnaB-like_C"/>
</dbReference>
<evidence type="ECO:0000256" key="17">
    <source>
        <dbReference type="ARBA" id="ARBA00023125"/>
    </source>
</evidence>
<keyword evidence="8" id="KW-0235">DNA replication</keyword>
<evidence type="ECO:0000256" key="7">
    <source>
        <dbReference type="ARBA" id="ARBA00022679"/>
    </source>
</evidence>
<comment type="caution">
    <text evidence="27">The sequence shown here is derived from an EMBL/GenBank/DDBJ whole genome shotgun (WGS) entry which is preliminary data.</text>
</comment>
<keyword evidence="12" id="KW-0347">Helicase</keyword>
<dbReference type="Gene3D" id="3.40.50.300">
    <property type="entry name" value="P-loop containing nucleotide triphosphate hydrolases"/>
    <property type="match status" value="3"/>
</dbReference>
<evidence type="ECO:0000256" key="9">
    <source>
        <dbReference type="ARBA" id="ARBA00022723"/>
    </source>
</evidence>
<evidence type="ECO:0000256" key="11">
    <source>
        <dbReference type="ARBA" id="ARBA00022801"/>
    </source>
</evidence>
<dbReference type="Pfam" id="PF02467">
    <property type="entry name" value="Whib"/>
    <property type="match status" value="1"/>
</dbReference>
<comment type="catalytic activity">
    <reaction evidence="22">
        <text>ATP + H2O = ADP + phosphate + H(+)</text>
        <dbReference type="Rhea" id="RHEA:13065"/>
        <dbReference type="ChEBI" id="CHEBI:15377"/>
        <dbReference type="ChEBI" id="CHEBI:15378"/>
        <dbReference type="ChEBI" id="CHEBI:30616"/>
        <dbReference type="ChEBI" id="CHEBI:43474"/>
        <dbReference type="ChEBI" id="CHEBI:456216"/>
        <dbReference type="EC" id="5.6.2.3"/>
    </reaction>
</comment>
<dbReference type="InterPro" id="IPR016136">
    <property type="entry name" value="DNA_helicase_N/primase_C"/>
</dbReference>
<dbReference type="SUPFAM" id="SSF48024">
    <property type="entry name" value="N-terminal domain of DnaB helicase"/>
    <property type="match status" value="1"/>
</dbReference>
<evidence type="ECO:0000256" key="21">
    <source>
        <dbReference type="ARBA" id="ARBA00044969"/>
    </source>
</evidence>
<dbReference type="InterPro" id="IPR003593">
    <property type="entry name" value="AAA+_ATPase"/>
</dbReference>
<dbReference type="PANTHER" id="PTHR30153">
    <property type="entry name" value="REPLICATIVE DNA HELICASE DNAB"/>
    <property type="match status" value="1"/>
</dbReference>
<keyword evidence="17" id="KW-0238">DNA-binding</keyword>
<dbReference type="GO" id="GO:0051539">
    <property type="term" value="F:4 iron, 4 sulfur cluster binding"/>
    <property type="evidence" value="ECO:0007669"/>
    <property type="project" value="UniProtKB-KW"/>
</dbReference>
<evidence type="ECO:0000256" key="20">
    <source>
        <dbReference type="ARBA" id="ARBA00023235"/>
    </source>
</evidence>
<evidence type="ECO:0000256" key="2">
    <source>
        <dbReference type="ARBA" id="ARBA00006597"/>
    </source>
</evidence>
<dbReference type="Pfam" id="PF01555">
    <property type="entry name" value="N6_N4_Mtase"/>
    <property type="match status" value="1"/>
</dbReference>
<dbReference type="InterPro" id="IPR034768">
    <property type="entry name" value="4FE4S_WBL"/>
</dbReference>
<dbReference type="PROSITE" id="PS51199">
    <property type="entry name" value="SF4_HELICASE"/>
    <property type="match status" value="1"/>
</dbReference>
<dbReference type="GO" id="GO:0003677">
    <property type="term" value="F:DNA binding"/>
    <property type="evidence" value="ECO:0007669"/>
    <property type="project" value="UniProtKB-KW"/>
</dbReference>
<evidence type="ECO:0000256" key="8">
    <source>
        <dbReference type="ARBA" id="ARBA00022705"/>
    </source>
</evidence>
<dbReference type="HAMAP" id="MF_01479">
    <property type="entry name" value="WhiB"/>
    <property type="match status" value="1"/>
</dbReference>
<dbReference type="SMART" id="SM00490">
    <property type="entry name" value="HELICc"/>
    <property type="match status" value="1"/>
</dbReference>
<dbReference type="PANTHER" id="PTHR30153:SF2">
    <property type="entry name" value="REPLICATIVE DNA HELICASE"/>
    <property type="match status" value="1"/>
</dbReference>
<dbReference type="GO" id="GO:0046872">
    <property type="term" value="F:metal ion binding"/>
    <property type="evidence" value="ECO:0007669"/>
    <property type="project" value="UniProtKB-KW"/>
</dbReference>
<evidence type="ECO:0000256" key="15">
    <source>
        <dbReference type="ARBA" id="ARBA00023014"/>
    </source>
</evidence>
<dbReference type="InterPro" id="IPR014001">
    <property type="entry name" value="Helicase_ATP-bd"/>
</dbReference>
<dbReference type="InterPro" id="IPR002941">
    <property type="entry name" value="DNA_methylase_N4/N6"/>
</dbReference>
<keyword evidence="18" id="KW-1015">Disulfide bond</keyword>
<dbReference type="GO" id="GO:0016787">
    <property type="term" value="F:hydrolase activity"/>
    <property type="evidence" value="ECO:0007669"/>
    <property type="project" value="UniProtKB-KW"/>
</dbReference>
<evidence type="ECO:0000256" key="13">
    <source>
        <dbReference type="ARBA" id="ARBA00022840"/>
    </source>
</evidence>
<keyword evidence="10" id="KW-0547">Nucleotide-binding</keyword>
<dbReference type="InterPro" id="IPR027417">
    <property type="entry name" value="P-loop_NTPase"/>
</dbReference>
<sequence length="1889" mass="211135">MAIAMLQGSVERQTAWSEESLLTPEPWMQDALCAQTDPELFFPEKGGSTANARAVCAGCDVQEQCLEYAIRTRQRFGIWGGLSERQIRKLHPKGECGRTVVWQDRGFGWSMHHRKPRGAGGTRRIMTAADGLVLCGSGTTGCHGWVESHRDIATVHGYLISRNASTPEFEPDRVRVRRDDGRWFLLTPDGRAVEVSSWVWHGDETADLTGNEMILMLALADVSDDNGRCRFMTEDDDMTYAGLARKARVDRSTAIRVIARLRASGLIEQQKGSRSTPNEFTIVVPWRKGGDLPPVRKVASEPRKVASDAPKGGIDDDHSSYRRIDVDVDTSEVADAPLRDDVKRLLDLLDEEIIRNGGRAPSRSKKNIDAARLLLDRDGKTVEQVEAAIRWCQGDEFWRSNILSMSKLREKYETLRLQAQRSGGRFVVIEARRWSDCPACGEKIRPGERITPDPFDGAGETWIHEQCPAAKPARELNYRDQFPRWRTPEDQAAAAREWAQDLADVPLDVALVAMSEHYAVERRPLMIADVREAVPVRKRDRIMSPLLTLHNGNDETLDYDAFLREKVAFDRSFGFAVPMEEFSPIFQPGHPQFKPHQRDIVSWAVAGGRRAIFARYGLGKSVMQLEALRLVVKLAPHRPSGARRALIVAPLGVRFDIIRDGRDLLGIEVRFVRHTDEVDPDWDGIYVTNYESVRDGKLDPSLFKAVSLDEAAVLRSFGSETYQKFVPMFAAVPYRFVATATPSPNRHKELIHYAGFLGIMDTGQALTRFFQRNPDKAGDLRLYPHKRREFWLWLNTWACFIQRPSDLGYSDEGYALPPLSVEWEPVDVGILSDQVERDGQGVLVRGGAMSLPDAAREKRRTIEARIILWCDLNDEQDALERELADYDLSFSSIRGSMSDDDVESELKRWLDGETYALIGKPQMLGRGLNLQQCSTAVFVGITHKYEQTIQAVHRIHRFGQQRECRVHLIYAETESEVRENLLTKWREDEALTDTMSEILREYGLSARAISAELTRAMGIEREVFTGESWTIALNDSIVEARDHLAKNSVGLIVTSIPFGNHYEYSPNYADLGHTDDNAHFWWQMDYLTPSLLRALKPGRILAVHVKDRLLFGSVTGKGVYTVSPLHAEAIAHYTQHGFDYYGMITVTTDVVRENNQSYRLSFSKMLRDHTPMGVGSPEYVLLFHKPQTDRSVGWADERVVKSGEDYTVARWQNDAAGDWRTGGDRLLSVDELAQLDPGARSRLFTEQSLRSVYDHEAHVALGERLLEQRALPGTFAALVPGSWRPDVWHDILRIETLNSEQARRNVEQHICPFPLEIPRRLIRMYSNPGDVVYDPFSGLGSTALEAVRQGRIGYGSELNPVSVADSVTYLRRHDAETNYVDETPPDDPYAPVAPRVDEQLVAEQSVLGGMMLSNRAVDEAIETLRGADFHIPRHELIFTAISVLHNDRKPTDVVAVTDELIRVGELDRAGGADYLHTLTSIVPSASSTGYYARIVGDAAERRRARTAAAKAALIADDPTIPAGEVAELARAAFDDVERVTAKGAEFIGDWYLDFLAGLDQKPTYTPTPWYDLDRLINGFADGRMYVIAATTGSGKTIVALQIARHIAESRPVLFVSLEMGRDEIAARLAAQTGMVFLGAINRHSLSKEQWEALGKHREEIQKLPLAIVSADEVSTLPQLKAKVRQITRKAGKAPAVIVDYLQLLTSTGQVENRQQEVAGFSRGLKLAAQQWGAPVIALSQLRRGQGGAEGEGTADLGPEGVGADRERRRRGVAAAPETVRARVGRVEGAVRAGVVEVSGECVDRFFRAREGVIGMRIERKDTRTIVEVRESDQYTVTLNVPDGVADLTPEEAIEVARDLIETAGEVTVKAIEDAKARPVTIHGFDMEVK</sequence>
<dbReference type="Proteomes" id="UP001187531">
    <property type="component" value="Unassembled WGS sequence"/>
</dbReference>
<dbReference type="SMART" id="SM00382">
    <property type="entry name" value="AAA"/>
    <property type="match status" value="1"/>
</dbReference>
<dbReference type="PROSITE" id="PS51674">
    <property type="entry name" value="4FE4S_WBL"/>
    <property type="match status" value="1"/>
</dbReference>
<proteinExistence type="inferred from homology"/>
<organism evidence="27 28">
    <name type="scientific">Artemia franciscana</name>
    <name type="common">Brine shrimp</name>
    <name type="synonym">Artemia sanfranciscana</name>
    <dbReference type="NCBI Taxonomy" id="6661"/>
    <lineage>
        <taxon>Eukaryota</taxon>
        <taxon>Metazoa</taxon>
        <taxon>Ecdysozoa</taxon>
        <taxon>Arthropoda</taxon>
        <taxon>Crustacea</taxon>
        <taxon>Branchiopoda</taxon>
        <taxon>Anostraca</taxon>
        <taxon>Artemiidae</taxon>
        <taxon>Artemia</taxon>
    </lineage>
</organism>
<keyword evidence="28" id="KW-1185">Reference proteome</keyword>
<accession>A0AA88H5A0</accession>
<dbReference type="Gene3D" id="1.10.860.10">
    <property type="entry name" value="DNAb Helicase, Chain A"/>
    <property type="match status" value="1"/>
</dbReference>
<dbReference type="Pfam" id="PF03796">
    <property type="entry name" value="DnaB_C"/>
    <property type="match status" value="1"/>
</dbReference>
<keyword evidence="20" id="KW-0413">Isomerase</keyword>
<dbReference type="EMBL" id="JAVRJZ010001123">
    <property type="protein sequence ID" value="KAK2701930.1"/>
    <property type="molecule type" value="Genomic_DNA"/>
</dbReference>
<keyword evidence="13" id="KW-0067">ATP-binding</keyword>
<evidence type="ECO:0000256" key="22">
    <source>
        <dbReference type="ARBA" id="ARBA00048954"/>
    </source>
</evidence>
<evidence type="ECO:0000259" key="25">
    <source>
        <dbReference type="PROSITE" id="PS51199"/>
    </source>
</evidence>
<dbReference type="InterPro" id="IPR001091">
    <property type="entry name" value="RM_Methyltransferase"/>
</dbReference>
<comment type="similarity">
    <text evidence="3">Belongs to the helicase family. DnaB subfamily.</text>
</comment>